<dbReference type="GO" id="GO:0008837">
    <property type="term" value="F:diaminopimelate epimerase activity"/>
    <property type="evidence" value="ECO:0007669"/>
    <property type="project" value="UniProtKB-EC"/>
</dbReference>
<dbReference type="InterPro" id="IPR001653">
    <property type="entry name" value="DAP_epimerase_DapF"/>
</dbReference>
<reference evidence="10 11" key="1">
    <citation type="submission" date="2023-07" db="EMBL/GenBank/DDBJ databases">
        <title>Genomic Encyclopedia of Type Strains, Phase IV (KMG-IV): sequencing the most valuable type-strain genomes for metagenomic binning, comparative biology and taxonomic classification.</title>
        <authorList>
            <person name="Goeker M."/>
        </authorList>
    </citation>
    <scope>NUCLEOTIDE SEQUENCE [LARGE SCALE GENOMIC DNA]</scope>
    <source>
        <strain evidence="10 11">DSM 20694</strain>
    </source>
</reference>
<evidence type="ECO:0000256" key="8">
    <source>
        <dbReference type="HAMAP-Rule" id="MF_00197"/>
    </source>
</evidence>
<dbReference type="EC" id="5.1.1.7" evidence="3 8"/>
<keyword evidence="11" id="KW-1185">Reference proteome</keyword>
<dbReference type="PANTHER" id="PTHR31689">
    <property type="entry name" value="DIAMINOPIMELATE EPIMERASE, CHLOROPLASTIC"/>
    <property type="match status" value="1"/>
</dbReference>
<evidence type="ECO:0000256" key="6">
    <source>
        <dbReference type="ARBA" id="ARBA00023235"/>
    </source>
</evidence>
<organism evidence="10 11">
    <name type="scientific">Eubacterium multiforme</name>
    <dbReference type="NCBI Taxonomy" id="83339"/>
    <lineage>
        <taxon>Bacteria</taxon>
        <taxon>Bacillati</taxon>
        <taxon>Bacillota</taxon>
        <taxon>Clostridia</taxon>
        <taxon>Eubacteriales</taxon>
        <taxon>Eubacteriaceae</taxon>
        <taxon>Eubacterium</taxon>
    </lineage>
</organism>
<protein>
    <recommendedName>
        <fullName evidence="3 8">Diaminopimelate epimerase</fullName>
        <shortName evidence="8">DAP epimerase</shortName>
        <ecNumber evidence="3 8">5.1.1.7</ecNumber>
    </recommendedName>
    <alternativeName>
        <fullName evidence="8">PLP-independent amino acid racemase</fullName>
    </alternativeName>
</protein>
<feature type="binding site" evidence="8">
    <location>
        <begin position="73"/>
        <end position="74"/>
    </location>
    <ligand>
        <name>substrate</name>
    </ligand>
</feature>
<dbReference type="Proteomes" id="UP001228504">
    <property type="component" value="Unassembled WGS sequence"/>
</dbReference>
<feature type="active site" evidence="9">
    <location>
        <position position="72"/>
    </location>
</feature>
<evidence type="ECO:0000256" key="4">
    <source>
        <dbReference type="ARBA" id="ARBA00022605"/>
    </source>
</evidence>
<comment type="pathway">
    <text evidence="1 8">Amino-acid biosynthesis; L-lysine biosynthesis via DAP pathway; DL-2,6-diaminopimelate from LL-2,6-diaminopimelate: step 1/1.</text>
</comment>
<feature type="binding site" evidence="8">
    <location>
        <position position="191"/>
    </location>
    <ligand>
        <name>substrate</name>
    </ligand>
</feature>
<keyword evidence="8" id="KW-0963">Cytoplasm</keyword>
<keyword evidence="5 8" id="KW-0457">Lysine biosynthesis</keyword>
<dbReference type="PANTHER" id="PTHR31689:SF0">
    <property type="entry name" value="DIAMINOPIMELATE EPIMERASE"/>
    <property type="match status" value="1"/>
</dbReference>
<name>A0ABT9USI3_9FIRM</name>
<comment type="catalytic activity">
    <reaction evidence="7 8">
        <text>(2S,6S)-2,6-diaminopimelate = meso-2,6-diaminopimelate</text>
        <dbReference type="Rhea" id="RHEA:15393"/>
        <dbReference type="ChEBI" id="CHEBI:57609"/>
        <dbReference type="ChEBI" id="CHEBI:57791"/>
        <dbReference type="EC" id="5.1.1.7"/>
    </reaction>
</comment>
<sequence length="272" mass="30232">MKFTKMQGIGNDFIFIEDLDNTLESSEIDIAKKLCNRHFGIGADGLIIIRNSKNSDMKMTIINSDGSRANMCGNAIRCFGRYIYDKGYVKDKCFTVETDDGQKEITLIYENEQFIGAKVYMGKPSFEGDKIPLKNKKELINETININNKDYNLTSVLVGVPHTIIIEDKDGYNVEEGKFIEKFDIFSEGTNVNFVKVINKDHIKVETWERGAGATLACGTGTCASAVVAYKFGLTNKKVLATLKGGELIIEVEDDGVYMTGNAEYICTGETL</sequence>
<evidence type="ECO:0000256" key="3">
    <source>
        <dbReference type="ARBA" id="ARBA00013080"/>
    </source>
</evidence>
<feature type="active site" description="Proton acceptor" evidence="8">
    <location>
        <position position="218"/>
    </location>
</feature>
<dbReference type="NCBIfam" id="TIGR00652">
    <property type="entry name" value="DapF"/>
    <property type="match status" value="1"/>
</dbReference>
<comment type="caution">
    <text evidence="10">The sequence shown here is derived from an EMBL/GenBank/DDBJ whole genome shotgun (WGS) entry which is preliminary data.</text>
</comment>
<comment type="subcellular location">
    <subcellularLocation>
        <location evidence="8">Cytoplasm</location>
    </subcellularLocation>
</comment>
<comment type="function">
    <text evidence="8">Catalyzes the stereoinversion of LL-2,6-diaminopimelate (L,L-DAP) to meso-diaminopimelate (meso-DAP), a precursor of L-lysine and an essential component of the bacterial peptidoglycan.</text>
</comment>
<feature type="binding site" evidence="8">
    <location>
        <begin position="219"/>
        <end position="220"/>
    </location>
    <ligand>
        <name>substrate</name>
    </ligand>
</feature>
<evidence type="ECO:0000256" key="7">
    <source>
        <dbReference type="ARBA" id="ARBA00051712"/>
    </source>
</evidence>
<dbReference type="Gene3D" id="3.10.310.10">
    <property type="entry name" value="Diaminopimelate Epimerase, Chain A, domain 1"/>
    <property type="match status" value="2"/>
</dbReference>
<evidence type="ECO:0000313" key="11">
    <source>
        <dbReference type="Proteomes" id="UP001228504"/>
    </source>
</evidence>
<dbReference type="HAMAP" id="MF_00197">
    <property type="entry name" value="DAP_epimerase"/>
    <property type="match status" value="1"/>
</dbReference>
<evidence type="ECO:0000313" key="10">
    <source>
        <dbReference type="EMBL" id="MDQ0149282.1"/>
    </source>
</evidence>
<feature type="binding site" evidence="8">
    <location>
        <position position="63"/>
    </location>
    <ligand>
        <name>substrate</name>
    </ligand>
</feature>
<feature type="binding site" evidence="8">
    <location>
        <position position="11"/>
    </location>
    <ligand>
        <name>substrate</name>
    </ligand>
</feature>
<dbReference type="PROSITE" id="PS01326">
    <property type="entry name" value="DAP_EPIMERASE"/>
    <property type="match status" value="1"/>
</dbReference>
<dbReference type="SUPFAM" id="SSF54506">
    <property type="entry name" value="Diaminopimelate epimerase-like"/>
    <property type="match status" value="2"/>
</dbReference>
<dbReference type="Pfam" id="PF01678">
    <property type="entry name" value="DAP_epimerase"/>
    <property type="match status" value="2"/>
</dbReference>
<feature type="site" description="Could be important to modulate the pK values of the two catalytic cysteine residues" evidence="8">
    <location>
        <position position="162"/>
    </location>
</feature>
<keyword evidence="4 8" id="KW-0028">Amino-acid biosynthesis</keyword>
<evidence type="ECO:0000256" key="2">
    <source>
        <dbReference type="ARBA" id="ARBA00010219"/>
    </source>
</evidence>
<feature type="site" description="Could be important to modulate the pK values of the two catalytic cysteine residues" evidence="8">
    <location>
        <position position="209"/>
    </location>
</feature>
<gene>
    <name evidence="8" type="primary">dapF</name>
    <name evidence="10" type="ORF">J2S18_001212</name>
</gene>
<dbReference type="RefSeq" id="WP_307484515.1">
    <property type="nucleotide sequence ID" value="NZ_JAUSUF010000002.1"/>
</dbReference>
<dbReference type="EMBL" id="JAUSUF010000002">
    <property type="protein sequence ID" value="MDQ0149282.1"/>
    <property type="molecule type" value="Genomic_DNA"/>
</dbReference>
<accession>A0ABT9USI3</accession>
<feature type="active site" description="Proton donor" evidence="8">
    <location>
        <position position="72"/>
    </location>
</feature>
<evidence type="ECO:0000256" key="1">
    <source>
        <dbReference type="ARBA" id="ARBA00005196"/>
    </source>
</evidence>
<keyword evidence="6 8" id="KW-0413">Isomerase</keyword>
<evidence type="ECO:0000256" key="9">
    <source>
        <dbReference type="PROSITE-ProRule" id="PRU10125"/>
    </source>
</evidence>
<comment type="caution">
    <text evidence="8">Lacks conserved residue(s) required for the propagation of feature annotation.</text>
</comment>
<feature type="binding site" evidence="8">
    <location>
        <begin position="209"/>
        <end position="210"/>
    </location>
    <ligand>
        <name>substrate</name>
    </ligand>
</feature>
<evidence type="ECO:0000256" key="5">
    <source>
        <dbReference type="ARBA" id="ARBA00023154"/>
    </source>
</evidence>
<proteinExistence type="inferred from homology"/>
<dbReference type="InterPro" id="IPR018510">
    <property type="entry name" value="DAP_epimerase_AS"/>
</dbReference>
<comment type="similarity">
    <text evidence="2 8">Belongs to the diaminopimelate epimerase family.</text>
</comment>
<comment type="subunit">
    <text evidence="8">Homodimer.</text>
</comment>